<proteinExistence type="predicted"/>
<reference evidence="1" key="1">
    <citation type="journal article" date="2023" name="Nat. Commun.">
        <title>Diploid and tetraploid genomes of Acorus and the evolution of monocots.</title>
        <authorList>
            <person name="Ma L."/>
            <person name="Liu K.W."/>
            <person name="Li Z."/>
            <person name="Hsiao Y.Y."/>
            <person name="Qi Y."/>
            <person name="Fu T."/>
            <person name="Tang G.D."/>
            <person name="Zhang D."/>
            <person name="Sun W.H."/>
            <person name="Liu D.K."/>
            <person name="Li Y."/>
            <person name="Chen G.Z."/>
            <person name="Liu X.D."/>
            <person name="Liao X.Y."/>
            <person name="Jiang Y.T."/>
            <person name="Yu X."/>
            <person name="Hao Y."/>
            <person name="Huang J."/>
            <person name="Zhao X.W."/>
            <person name="Ke S."/>
            <person name="Chen Y.Y."/>
            <person name="Wu W.L."/>
            <person name="Hsu J.L."/>
            <person name="Lin Y.F."/>
            <person name="Huang M.D."/>
            <person name="Li C.Y."/>
            <person name="Huang L."/>
            <person name="Wang Z.W."/>
            <person name="Zhao X."/>
            <person name="Zhong W.Y."/>
            <person name="Peng D.H."/>
            <person name="Ahmad S."/>
            <person name="Lan S."/>
            <person name="Zhang J.S."/>
            <person name="Tsai W.C."/>
            <person name="Van de Peer Y."/>
            <person name="Liu Z.J."/>
        </authorList>
    </citation>
    <scope>NUCLEOTIDE SEQUENCE</scope>
    <source>
        <strain evidence="1">CP</strain>
    </source>
</reference>
<gene>
    <name evidence="1" type="ORF">QJS10_CPB12g01568</name>
</gene>
<dbReference type="EMBL" id="JAUJYO010000012">
    <property type="protein sequence ID" value="KAK1302073.1"/>
    <property type="molecule type" value="Genomic_DNA"/>
</dbReference>
<dbReference type="Proteomes" id="UP001180020">
    <property type="component" value="Unassembled WGS sequence"/>
</dbReference>
<evidence type="ECO:0000313" key="1">
    <source>
        <dbReference type="EMBL" id="KAK1302073.1"/>
    </source>
</evidence>
<sequence>MKALKKVLILWDNYYIHVICRTEISEVPHEGDLIFLGEVSNNNVLDLFESFHVSVGQFLHADVTKEQLKNKI</sequence>
<comment type="caution">
    <text evidence="1">The sequence shown here is derived from an EMBL/GenBank/DDBJ whole genome shotgun (WGS) entry which is preliminary data.</text>
</comment>
<keyword evidence="2" id="KW-1185">Reference proteome</keyword>
<organism evidence="1 2">
    <name type="scientific">Acorus calamus</name>
    <name type="common">Sweet flag</name>
    <dbReference type="NCBI Taxonomy" id="4465"/>
    <lineage>
        <taxon>Eukaryota</taxon>
        <taxon>Viridiplantae</taxon>
        <taxon>Streptophyta</taxon>
        <taxon>Embryophyta</taxon>
        <taxon>Tracheophyta</taxon>
        <taxon>Spermatophyta</taxon>
        <taxon>Magnoliopsida</taxon>
        <taxon>Liliopsida</taxon>
        <taxon>Acoraceae</taxon>
        <taxon>Acorus</taxon>
    </lineage>
</organism>
<protein>
    <submittedName>
        <fullName evidence="1">Uncharacterized protein</fullName>
    </submittedName>
</protein>
<evidence type="ECO:0000313" key="2">
    <source>
        <dbReference type="Proteomes" id="UP001180020"/>
    </source>
</evidence>
<name>A0AAV9DNH4_ACOCL</name>
<dbReference type="AlphaFoldDB" id="A0AAV9DNH4"/>
<reference evidence="1" key="2">
    <citation type="submission" date="2023-06" db="EMBL/GenBank/DDBJ databases">
        <authorList>
            <person name="Ma L."/>
            <person name="Liu K.-W."/>
            <person name="Li Z."/>
            <person name="Hsiao Y.-Y."/>
            <person name="Qi Y."/>
            <person name="Fu T."/>
            <person name="Tang G."/>
            <person name="Zhang D."/>
            <person name="Sun W.-H."/>
            <person name="Liu D.-K."/>
            <person name="Li Y."/>
            <person name="Chen G.-Z."/>
            <person name="Liu X.-D."/>
            <person name="Liao X.-Y."/>
            <person name="Jiang Y.-T."/>
            <person name="Yu X."/>
            <person name="Hao Y."/>
            <person name="Huang J."/>
            <person name="Zhao X.-W."/>
            <person name="Ke S."/>
            <person name="Chen Y.-Y."/>
            <person name="Wu W.-L."/>
            <person name="Hsu J.-L."/>
            <person name="Lin Y.-F."/>
            <person name="Huang M.-D."/>
            <person name="Li C.-Y."/>
            <person name="Huang L."/>
            <person name="Wang Z.-W."/>
            <person name="Zhao X."/>
            <person name="Zhong W.-Y."/>
            <person name="Peng D.-H."/>
            <person name="Ahmad S."/>
            <person name="Lan S."/>
            <person name="Zhang J.-S."/>
            <person name="Tsai W.-C."/>
            <person name="Van De Peer Y."/>
            <person name="Liu Z.-J."/>
        </authorList>
    </citation>
    <scope>NUCLEOTIDE SEQUENCE</scope>
    <source>
        <strain evidence="1">CP</strain>
        <tissue evidence="1">Leaves</tissue>
    </source>
</reference>
<accession>A0AAV9DNH4</accession>